<dbReference type="PANTHER" id="PTHR10634">
    <property type="entry name" value="AN1-TYPE ZINC FINGER PROTEIN"/>
    <property type="match status" value="1"/>
</dbReference>
<dbReference type="PROSITE" id="PS51036">
    <property type="entry name" value="ZF_A20"/>
    <property type="match status" value="1"/>
</dbReference>
<protein>
    <submittedName>
        <fullName evidence="8">Zinc finger A20 and AN1 domain-containing stress-associated protein 1</fullName>
    </submittedName>
</protein>
<evidence type="ECO:0000256" key="3">
    <source>
        <dbReference type="ARBA" id="ARBA00022771"/>
    </source>
</evidence>
<evidence type="ECO:0000256" key="2">
    <source>
        <dbReference type="ARBA" id="ARBA00022723"/>
    </source>
</evidence>
<dbReference type="PROSITE" id="PS51039">
    <property type="entry name" value="ZF_AN1"/>
    <property type="match status" value="1"/>
</dbReference>
<evidence type="ECO:0000256" key="5">
    <source>
        <dbReference type="PROSITE-ProRule" id="PRU00449"/>
    </source>
</evidence>
<dbReference type="Pfam" id="PF01428">
    <property type="entry name" value="zf-AN1"/>
    <property type="match status" value="1"/>
</dbReference>
<dbReference type="EMBL" id="JAUIZM010000009">
    <property type="protein sequence ID" value="KAK1366639.1"/>
    <property type="molecule type" value="Genomic_DNA"/>
</dbReference>
<dbReference type="InterPro" id="IPR035896">
    <property type="entry name" value="AN1-like_Znf"/>
</dbReference>
<feature type="domain" description="AN1-type" evidence="7">
    <location>
        <begin position="68"/>
        <end position="114"/>
    </location>
</feature>
<dbReference type="SMART" id="SM00259">
    <property type="entry name" value="ZnF_A20"/>
    <property type="match status" value="1"/>
</dbReference>
<dbReference type="PANTHER" id="PTHR10634:SF124">
    <property type="entry name" value="ZINC FINGER A20 AND AN1 DOMAIN-CONTAINING STRESS-ASSOCIATED PROTEIN 8-RELATED"/>
    <property type="match status" value="1"/>
</dbReference>
<keyword evidence="2" id="KW-0479">Metal-binding</keyword>
<dbReference type="SUPFAM" id="SSF118310">
    <property type="entry name" value="AN1-like Zinc finger"/>
    <property type="match status" value="1"/>
</dbReference>
<feature type="domain" description="A20-type" evidence="6">
    <location>
        <begin position="5"/>
        <end position="39"/>
    </location>
</feature>
<gene>
    <name evidence="8" type="ORF">POM88_042200</name>
</gene>
<dbReference type="InterPro" id="IPR002653">
    <property type="entry name" value="Znf_A20"/>
</dbReference>
<keyword evidence="4" id="KW-0862">Zinc</keyword>
<keyword evidence="3 5" id="KW-0863">Zinc-finger</keyword>
<evidence type="ECO:0000313" key="8">
    <source>
        <dbReference type="EMBL" id="KAK1366639.1"/>
    </source>
</evidence>
<dbReference type="GO" id="GO:0008270">
    <property type="term" value="F:zinc ion binding"/>
    <property type="evidence" value="ECO:0007669"/>
    <property type="project" value="UniProtKB-KW"/>
</dbReference>
<dbReference type="Proteomes" id="UP001237642">
    <property type="component" value="Unassembled WGS sequence"/>
</dbReference>
<dbReference type="GO" id="GO:0003677">
    <property type="term" value="F:DNA binding"/>
    <property type="evidence" value="ECO:0007669"/>
    <property type="project" value="InterPro"/>
</dbReference>
<reference evidence="8" key="2">
    <citation type="submission" date="2023-05" db="EMBL/GenBank/DDBJ databases">
        <authorList>
            <person name="Schelkunov M.I."/>
        </authorList>
    </citation>
    <scope>NUCLEOTIDE SEQUENCE</scope>
    <source>
        <strain evidence="8">Hsosn_3</strain>
        <tissue evidence="8">Leaf</tissue>
    </source>
</reference>
<dbReference type="SUPFAM" id="SSF57716">
    <property type="entry name" value="Glucocorticoid receptor-like (DNA-binding domain)"/>
    <property type="match status" value="1"/>
</dbReference>
<keyword evidence="9" id="KW-1185">Reference proteome</keyword>
<dbReference type="InterPro" id="IPR000058">
    <property type="entry name" value="Znf_AN1"/>
</dbReference>
<dbReference type="SMART" id="SM00154">
    <property type="entry name" value="ZnF_AN1"/>
    <property type="match status" value="1"/>
</dbReference>
<organism evidence="8 9">
    <name type="scientific">Heracleum sosnowskyi</name>
    <dbReference type="NCBI Taxonomy" id="360622"/>
    <lineage>
        <taxon>Eukaryota</taxon>
        <taxon>Viridiplantae</taxon>
        <taxon>Streptophyta</taxon>
        <taxon>Embryophyta</taxon>
        <taxon>Tracheophyta</taxon>
        <taxon>Spermatophyta</taxon>
        <taxon>Magnoliopsida</taxon>
        <taxon>eudicotyledons</taxon>
        <taxon>Gunneridae</taxon>
        <taxon>Pentapetalae</taxon>
        <taxon>asterids</taxon>
        <taxon>campanulids</taxon>
        <taxon>Apiales</taxon>
        <taxon>Apiaceae</taxon>
        <taxon>Apioideae</taxon>
        <taxon>apioid superclade</taxon>
        <taxon>Tordylieae</taxon>
        <taxon>Tordyliinae</taxon>
        <taxon>Heracleum</taxon>
    </lineage>
</organism>
<evidence type="ECO:0000313" key="9">
    <source>
        <dbReference type="Proteomes" id="UP001237642"/>
    </source>
</evidence>
<evidence type="ECO:0000259" key="7">
    <source>
        <dbReference type="PROSITE" id="PS51039"/>
    </source>
</evidence>
<accession>A0AAD8HGB0</accession>
<dbReference type="Gene3D" id="1.20.5.4770">
    <property type="match status" value="1"/>
</dbReference>
<evidence type="ECO:0000259" key="6">
    <source>
        <dbReference type="PROSITE" id="PS51036"/>
    </source>
</evidence>
<reference evidence="8" key="1">
    <citation type="submission" date="2023-02" db="EMBL/GenBank/DDBJ databases">
        <title>Genome of toxic invasive species Heracleum sosnowskyi carries increased number of genes despite the absence of recent whole-genome duplications.</title>
        <authorList>
            <person name="Schelkunov M."/>
            <person name="Shtratnikova V."/>
            <person name="Makarenko M."/>
            <person name="Klepikova A."/>
            <person name="Omelchenko D."/>
            <person name="Novikova G."/>
            <person name="Obukhova E."/>
            <person name="Bogdanov V."/>
            <person name="Penin A."/>
            <person name="Logacheva M."/>
        </authorList>
    </citation>
    <scope>NUCLEOTIDE SEQUENCE</scope>
    <source>
        <strain evidence="8">Hsosn_3</strain>
        <tissue evidence="8">Leaf</tissue>
    </source>
</reference>
<evidence type="ECO:0000256" key="1">
    <source>
        <dbReference type="ARBA" id="ARBA00003732"/>
    </source>
</evidence>
<proteinExistence type="predicted"/>
<dbReference type="Pfam" id="PF01754">
    <property type="entry name" value="zf-A20"/>
    <property type="match status" value="1"/>
</dbReference>
<dbReference type="InterPro" id="IPR050652">
    <property type="entry name" value="AN1_A20_ZnFinger"/>
</dbReference>
<sequence length="134" mass="15075">MLSYDNTPALCAKGCGFYGSPANQNLCSKCYRVLQEELALCESYTKTITSSLSKLTLPKENDHVCDDDNKPSRCLFCKKKIGLLGFACKCGDKFCDMHRYPENHKCLFDYKAFGRAILSDEDPLVNHDKLGEKT</sequence>
<comment type="caution">
    <text evidence="8">The sequence shown here is derived from an EMBL/GenBank/DDBJ whole genome shotgun (WGS) entry which is preliminary data.</text>
</comment>
<dbReference type="AlphaFoldDB" id="A0AAD8HGB0"/>
<name>A0AAD8HGB0_9APIA</name>
<comment type="function">
    <text evidence="1">May be involved in environmental stress response.</text>
</comment>
<evidence type="ECO:0000256" key="4">
    <source>
        <dbReference type="ARBA" id="ARBA00022833"/>
    </source>
</evidence>
<dbReference type="Gene3D" id="4.10.1110.10">
    <property type="entry name" value="AN1-like Zinc finger"/>
    <property type="match status" value="1"/>
</dbReference>